<feature type="domain" description="Glycosyltransferase 2-like" evidence="13">
    <location>
        <begin position="219"/>
        <end position="413"/>
    </location>
</feature>
<evidence type="ECO:0000256" key="4">
    <source>
        <dbReference type="ARBA" id="ARBA00020585"/>
    </source>
</evidence>
<dbReference type="InterPro" id="IPR001173">
    <property type="entry name" value="Glyco_trans_2-like"/>
</dbReference>
<evidence type="ECO:0000256" key="9">
    <source>
        <dbReference type="ARBA" id="ARBA00022692"/>
    </source>
</evidence>
<evidence type="ECO:0000313" key="14">
    <source>
        <dbReference type="EMBL" id="BAQ43726.1"/>
    </source>
</evidence>
<dbReference type="NCBIfam" id="NF003958">
    <property type="entry name" value="PRK05454.2-1"/>
    <property type="match status" value="1"/>
</dbReference>
<evidence type="ECO:0000256" key="3">
    <source>
        <dbReference type="ARBA" id="ARBA00009337"/>
    </source>
</evidence>
<accession>A0A0C6EUQ5</accession>
<dbReference type="GO" id="GO:0016758">
    <property type="term" value="F:hexosyltransferase activity"/>
    <property type="evidence" value="ECO:0007669"/>
    <property type="project" value="TreeGrafter"/>
</dbReference>
<proteinExistence type="inferred from homology"/>
<dbReference type="Pfam" id="PF13632">
    <property type="entry name" value="Glyco_trans_2_3"/>
    <property type="match status" value="1"/>
</dbReference>
<dbReference type="SUPFAM" id="SSF53448">
    <property type="entry name" value="Nucleotide-diphospho-sugar transferases"/>
    <property type="match status" value="1"/>
</dbReference>
<evidence type="ECO:0000256" key="2">
    <source>
        <dbReference type="ARBA" id="ARBA00005001"/>
    </source>
</evidence>
<keyword evidence="9 12" id="KW-0812">Transmembrane</keyword>
<dbReference type="OrthoDB" id="9775281at2"/>
<dbReference type="KEGG" id="maqu:Maq22A_c01115"/>
<evidence type="ECO:0000259" key="13">
    <source>
        <dbReference type="Pfam" id="PF13632"/>
    </source>
</evidence>
<keyword evidence="6" id="KW-0997">Cell inner membrane</keyword>
<evidence type="ECO:0000256" key="12">
    <source>
        <dbReference type="SAM" id="Phobius"/>
    </source>
</evidence>
<evidence type="ECO:0000256" key="1">
    <source>
        <dbReference type="ARBA" id="ARBA00004429"/>
    </source>
</evidence>
<comment type="pathway">
    <text evidence="2">Glycan metabolism; osmoregulated periplasmic glucan (OPG) biosynthesis.</text>
</comment>
<dbReference type="InterPro" id="IPR029044">
    <property type="entry name" value="Nucleotide-diphossugar_trans"/>
</dbReference>
<comment type="similarity">
    <text evidence="3">Belongs to the glycosyltransferase 2 family. OpgH subfamily.</text>
</comment>
<keyword evidence="10 12" id="KW-1133">Transmembrane helix</keyword>
<evidence type="ECO:0000256" key="8">
    <source>
        <dbReference type="ARBA" id="ARBA00022679"/>
    </source>
</evidence>
<dbReference type="InterPro" id="IPR050321">
    <property type="entry name" value="Glycosyltr_2/OpgH_subfam"/>
</dbReference>
<sequence length="641" mass="68041">MSLAPPSHDAVPVAPGADPASPQEAAALRWRRLALAVPTVATALALAAAAAASIGVPDGPLEAAVLGLFCLAMAWQSYIAWQYLYGAIAAGLGPRVMSAVERQAADLAPQASGRSRTAAVVAIHAEDAGAVFAAIRVMARSLARAGGDGRDLDIFVLSDTRDPEIAAAEERELARALAWRETAGPGLPAIRYRRRQDNTGRKAGNIGEFCETYGHAYDFIIVLDADSLMTGAAMRRLVRLMEENPRVGLIQTVSYAAGRDTLFARIQQFAVRLYAPLSIRALETWQGPDGGYWGHNAILRIAAFAANAELPVLPGRPPLGGEILCHDTVEGAFLRRAGWELRLLPEEPGTWEEMPTNLTDLLGRERRWCQGNLQHLGVIGMPGLTAGSRWHLGAGILSYLASPVWVAFLALGTWQAIRSGDLGLLAYGLTGEGPAAAVLAALSVAVLALPKLLSLGHVLLSPERRAAFGGTRRLLIGAALEQALWVLLWPVLTLFNAGAVLSTFAGRVVRWETQARDDRRVPWSEACRLQADALVAGGLLAAALVYAGDPLLALWMAPVALGLLGSPALSVLTSRADYGHAARRRGLFLTIDDTAQAPELRDLAAARAAPPLPARPPVRGEAPVWLATATDDAKASRAREI</sequence>
<feature type="transmembrane region" description="Helical" evidence="12">
    <location>
        <begin position="396"/>
        <end position="417"/>
    </location>
</feature>
<keyword evidence="5" id="KW-1003">Cell membrane</keyword>
<dbReference type="AlphaFoldDB" id="A0A0C6EUQ5"/>
<keyword evidence="8 14" id="KW-0808">Transferase</keyword>
<dbReference type="RefSeq" id="WP_060845360.1">
    <property type="nucleotide sequence ID" value="NZ_AP014704.1"/>
</dbReference>
<dbReference type="STRING" id="270351.Maq22A_c01115"/>
<dbReference type="Gene3D" id="3.90.550.10">
    <property type="entry name" value="Spore Coat Polysaccharide Biosynthesis Protein SpsA, Chain A"/>
    <property type="match status" value="1"/>
</dbReference>
<evidence type="ECO:0000256" key="7">
    <source>
        <dbReference type="ARBA" id="ARBA00022676"/>
    </source>
</evidence>
<organism evidence="14 15">
    <name type="scientific">Methylobacterium aquaticum</name>
    <dbReference type="NCBI Taxonomy" id="270351"/>
    <lineage>
        <taxon>Bacteria</taxon>
        <taxon>Pseudomonadati</taxon>
        <taxon>Pseudomonadota</taxon>
        <taxon>Alphaproteobacteria</taxon>
        <taxon>Hyphomicrobiales</taxon>
        <taxon>Methylobacteriaceae</taxon>
        <taxon>Methylobacterium</taxon>
    </lineage>
</organism>
<feature type="transmembrane region" description="Helical" evidence="12">
    <location>
        <begin position="529"/>
        <end position="547"/>
    </location>
</feature>
<feature type="transmembrane region" description="Helical" evidence="12">
    <location>
        <begin position="424"/>
        <end position="449"/>
    </location>
</feature>
<evidence type="ECO:0000256" key="6">
    <source>
        <dbReference type="ARBA" id="ARBA00022519"/>
    </source>
</evidence>
<dbReference type="PANTHER" id="PTHR43867:SF5">
    <property type="entry name" value="GLUCANS BIOSYNTHESIS GLUCOSYLTRANSFERASE H"/>
    <property type="match status" value="1"/>
</dbReference>
<name>A0A0C6EUQ5_9HYPH</name>
<evidence type="ECO:0000256" key="11">
    <source>
        <dbReference type="ARBA" id="ARBA00023136"/>
    </source>
</evidence>
<evidence type="ECO:0000256" key="5">
    <source>
        <dbReference type="ARBA" id="ARBA00022475"/>
    </source>
</evidence>
<dbReference type="PATRIC" id="fig|270351.10.peg.221"/>
<protein>
    <recommendedName>
        <fullName evidence="4">Glucans biosynthesis glucosyltransferase H</fullName>
    </recommendedName>
</protein>
<dbReference type="PANTHER" id="PTHR43867">
    <property type="entry name" value="CELLULOSE SYNTHASE CATALYTIC SUBUNIT A [UDP-FORMING]"/>
    <property type="match status" value="1"/>
</dbReference>
<dbReference type="CDD" id="cd04191">
    <property type="entry name" value="Glucan_BSP_MdoH"/>
    <property type="match status" value="1"/>
</dbReference>
<reference evidence="14 15" key="1">
    <citation type="journal article" date="2015" name="Genome Announc.">
        <title>Complete Genome Sequence of Methylobacterium aquaticum Strain 22A, Isolated from Racomitrium japonicum Moss.</title>
        <authorList>
            <person name="Tani A."/>
            <person name="Ogura Y."/>
            <person name="Hayashi T."/>
            <person name="Kimbara K."/>
        </authorList>
    </citation>
    <scope>NUCLEOTIDE SEQUENCE [LARGE SCALE GENOMIC DNA]</scope>
    <source>
        <strain evidence="14 15">MA-22A</strain>
    </source>
</reference>
<feature type="transmembrane region" description="Helical" evidence="12">
    <location>
        <begin position="33"/>
        <end position="57"/>
    </location>
</feature>
<feature type="transmembrane region" description="Helical" evidence="12">
    <location>
        <begin position="63"/>
        <end position="85"/>
    </location>
</feature>
<gene>
    <name evidence="14" type="primary">mdoH</name>
    <name evidence="14" type="ORF">Maq22A_c01115</name>
</gene>
<comment type="subcellular location">
    <subcellularLocation>
        <location evidence="1">Cell inner membrane</location>
        <topology evidence="1">Multi-pass membrane protein</topology>
    </subcellularLocation>
</comment>
<evidence type="ECO:0000256" key="10">
    <source>
        <dbReference type="ARBA" id="ARBA00022989"/>
    </source>
</evidence>
<dbReference type="NCBIfam" id="NF003961">
    <property type="entry name" value="PRK05454.2-4"/>
    <property type="match status" value="1"/>
</dbReference>
<evidence type="ECO:0000313" key="15">
    <source>
        <dbReference type="Proteomes" id="UP000061432"/>
    </source>
</evidence>
<keyword evidence="11 12" id="KW-0472">Membrane</keyword>
<feature type="transmembrane region" description="Helical" evidence="12">
    <location>
        <begin position="553"/>
        <end position="574"/>
    </location>
</feature>
<dbReference type="EMBL" id="AP014704">
    <property type="protein sequence ID" value="BAQ43726.1"/>
    <property type="molecule type" value="Genomic_DNA"/>
</dbReference>
<keyword evidence="7" id="KW-0328">Glycosyltransferase</keyword>
<dbReference type="GO" id="GO:0005886">
    <property type="term" value="C:plasma membrane"/>
    <property type="evidence" value="ECO:0007669"/>
    <property type="project" value="UniProtKB-SubCell"/>
</dbReference>
<dbReference type="NCBIfam" id="NF003962">
    <property type="entry name" value="PRK05454.2-5"/>
    <property type="match status" value="1"/>
</dbReference>
<reference evidence="15" key="2">
    <citation type="submission" date="2015-01" db="EMBL/GenBank/DDBJ databases">
        <title>Complete genome sequence of Methylobacterium aquaticum strain 22A.</title>
        <authorList>
            <person name="Tani A."/>
            <person name="Ogura Y."/>
            <person name="Hayashi T."/>
        </authorList>
    </citation>
    <scope>NUCLEOTIDE SEQUENCE [LARGE SCALE GENOMIC DNA]</scope>
    <source>
        <strain evidence="15">MA-22A</strain>
    </source>
</reference>
<feature type="transmembrane region" description="Helical" evidence="12">
    <location>
        <begin position="483"/>
        <end position="509"/>
    </location>
</feature>
<dbReference type="Proteomes" id="UP000061432">
    <property type="component" value="Chromosome"/>
</dbReference>